<keyword evidence="3 8" id="KW-0436">Ligase</keyword>
<dbReference type="PANTHER" id="PTHR45794:SF1">
    <property type="entry name" value="LEUCINE--TRNA LIGASE, CYTOPLASMIC"/>
    <property type="match status" value="1"/>
</dbReference>
<dbReference type="NCBIfam" id="NF008957">
    <property type="entry name" value="PRK12300.1"/>
    <property type="match status" value="1"/>
</dbReference>
<dbReference type="GO" id="GO:0006429">
    <property type="term" value="P:leucyl-tRNA aminoacylation"/>
    <property type="evidence" value="ECO:0007669"/>
    <property type="project" value="UniProtKB-UniRule"/>
</dbReference>
<evidence type="ECO:0000313" key="11">
    <source>
        <dbReference type="EMBL" id="WEU39886.1"/>
    </source>
</evidence>
<dbReference type="HAMAP" id="MF_00049_A">
    <property type="entry name" value="Leu_tRNA_synth_A"/>
    <property type="match status" value="1"/>
</dbReference>
<evidence type="ECO:0000256" key="3">
    <source>
        <dbReference type="ARBA" id="ARBA00022598"/>
    </source>
</evidence>
<dbReference type="SUPFAM" id="SSF47323">
    <property type="entry name" value="Anticodon-binding domain of a subclass of class I aminoacyl-tRNA synthetases"/>
    <property type="match status" value="1"/>
</dbReference>
<dbReference type="GO" id="GO:0005524">
    <property type="term" value="F:ATP binding"/>
    <property type="evidence" value="ECO:0007669"/>
    <property type="project" value="UniProtKB-UniRule"/>
</dbReference>
<feature type="domain" description="Aminoacyl-tRNA synthetase class Ia" evidence="9">
    <location>
        <begin position="11"/>
        <end position="665"/>
    </location>
</feature>
<dbReference type="InterPro" id="IPR013155">
    <property type="entry name" value="M/V/L/I-tRNA-synth_anticd-bd"/>
</dbReference>
<dbReference type="GO" id="GO:0004823">
    <property type="term" value="F:leucine-tRNA ligase activity"/>
    <property type="evidence" value="ECO:0007669"/>
    <property type="project" value="UniProtKB-UniRule"/>
</dbReference>
<dbReference type="InterPro" id="IPR009080">
    <property type="entry name" value="tRNAsynth_Ia_anticodon-bd"/>
</dbReference>
<evidence type="ECO:0000256" key="1">
    <source>
        <dbReference type="ARBA" id="ARBA00005594"/>
    </source>
</evidence>
<evidence type="ECO:0000259" key="10">
    <source>
        <dbReference type="Pfam" id="PF08264"/>
    </source>
</evidence>
<comment type="similarity">
    <text evidence="1 8">Belongs to the class-I aminoacyl-tRNA synthetase family.</text>
</comment>
<dbReference type="Pfam" id="PF00133">
    <property type="entry name" value="tRNA-synt_1"/>
    <property type="match status" value="1"/>
</dbReference>
<dbReference type="NCBIfam" id="TIGR00395">
    <property type="entry name" value="leuS_arch"/>
    <property type="match status" value="1"/>
</dbReference>
<dbReference type="GO" id="GO:0005737">
    <property type="term" value="C:cytoplasm"/>
    <property type="evidence" value="ECO:0007669"/>
    <property type="project" value="UniProtKB-SubCell"/>
</dbReference>
<comment type="catalytic activity">
    <reaction evidence="8">
        <text>tRNA(Leu) + L-leucine + ATP = L-leucyl-tRNA(Leu) + AMP + diphosphate</text>
        <dbReference type="Rhea" id="RHEA:11688"/>
        <dbReference type="Rhea" id="RHEA-COMP:9613"/>
        <dbReference type="Rhea" id="RHEA-COMP:9622"/>
        <dbReference type="ChEBI" id="CHEBI:30616"/>
        <dbReference type="ChEBI" id="CHEBI:33019"/>
        <dbReference type="ChEBI" id="CHEBI:57427"/>
        <dbReference type="ChEBI" id="CHEBI:78442"/>
        <dbReference type="ChEBI" id="CHEBI:78494"/>
        <dbReference type="ChEBI" id="CHEBI:456215"/>
        <dbReference type="EC" id="6.1.1.4"/>
    </reaction>
</comment>
<gene>
    <name evidence="8 11" type="primary">leuS</name>
    <name evidence="11" type="ORF">OdinLCB4_005300</name>
</gene>
<organism evidence="11 12">
    <name type="scientific">Odinarchaeota yellowstonii (strain LCB_4)</name>
    <dbReference type="NCBI Taxonomy" id="1841599"/>
    <lineage>
        <taxon>Archaea</taxon>
        <taxon>Promethearchaeati</taxon>
        <taxon>Candidatus Odinarchaeota</taxon>
        <taxon>Candidatus Odinarchaeia</taxon>
        <taxon>Candidatus Odinarchaeales</taxon>
        <taxon>Candidatus Odinarchaeaceae</taxon>
        <taxon>Candidatus Odinarchaeum</taxon>
    </lineage>
</organism>
<evidence type="ECO:0000256" key="7">
    <source>
        <dbReference type="ARBA" id="ARBA00023146"/>
    </source>
</evidence>
<dbReference type="Gene3D" id="1.10.10.720">
    <property type="entry name" value="leucyl-tRNA synthetase"/>
    <property type="match status" value="1"/>
</dbReference>
<evidence type="ECO:0000256" key="2">
    <source>
        <dbReference type="ARBA" id="ARBA00022490"/>
    </source>
</evidence>
<dbReference type="Gene3D" id="1.10.730.10">
    <property type="entry name" value="Isoleucyl-tRNA Synthetase, Domain 1"/>
    <property type="match status" value="1"/>
</dbReference>
<proteinExistence type="inferred from homology"/>
<dbReference type="InterPro" id="IPR020791">
    <property type="entry name" value="Leu-tRNA-lgase_arc"/>
</dbReference>
<sequence>MEQSWSAIEEKWQTKWREAKIFEADPSDKPKVFVTFPYAYLNGPLHLGHAYTCLKVDIYARFKRMQGYNVLFPFAFHATGEPIAGVAERVRKNDEKQIKILIESGVPPHDIKKFSDPEYIVEYYRVDGVKAFNRIGFSIDWRRQFTTITREYNKFIEWQYYTLKDKGYVQKGTHPVVWCPSCRSPTGDHDRLIGEGVSPIDYILLKFKFEDSWLVMATLRPETIFGVVNVWVNPDADYVKAEVNGEKWVMSKEAVIKFIEQKKRVKVIEEFKGVKLLGKYCIVPLTNRRVPILPAYFVDPNNASGVVMSVPSHAPYDWLGLLDLKNNPSLLEKYGLNSKILEGIKPISLIKTPGLGEHPAVDIVAEMKIKDQKDPKAEEATKIIYKKEFHQGVLRENTGKYSGIPVRDIKEKLTADLINNNIADIMWETADRVICRCNTPCIVKILEDQWFLTYSDPEWKKIAHEVLDNAIVLPAEAKTSFEYTIDWLTDKACARRTGLGTKLPWDKEWIVETLSDSTIYMAFYTIAKYINDGRIKAEYLTREFFDYVFLSKGDPDKLSETLKLDKEIIEEVKKEFEYWYPVDLRNSAKELVYNHFTFFLFHHGAIFPKKHWPRILGVNGMINIEGQKMSKSKGIFISINDAVTKFGADPTRLELAYASEGLADADWRTADVIGLRNKIISVFHMLKNIDDNLDERVELVDKWLESRVNLAIKKTTEHYERLENRSAIQEAFFNLQNDLKWYLRRKIKPSSVFRKAAEVMVKLVAPVIPHFSEELWSCWGKTGFISLEKWPECEEDKINEEYNVWEEYLQTLLADIREIIKVNKLSNPTKIKFFIAHQWKYEIYSEAQKKPANLFETIMKQEKYRKYGKDVVNYLKKLQRTSIIQVKIDREKEIAVLNDAAWFIKKELGVETVEIISQNAEEHPKSKIAEPLKPGILIE</sequence>
<dbReference type="EMBL" id="CP091871">
    <property type="protein sequence ID" value="WEU39886.1"/>
    <property type="molecule type" value="Genomic_DNA"/>
</dbReference>
<dbReference type="PANTHER" id="PTHR45794">
    <property type="entry name" value="LEUCYL-TRNA SYNTHETASE"/>
    <property type="match status" value="1"/>
</dbReference>
<dbReference type="InterPro" id="IPR009008">
    <property type="entry name" value="Val/Leu/Ile-tRNA-synth_edit"/>
</dbReference>
<comment type="subcellular location">
    <subcellularLocation>
        <location evidence="8">Cytoplasm</location>
    </subcellularLocation>
</comment>
<dbReference type="SUPFAM" id="SSF52374">
    <property type="entry name" value="Nucleotidylyl transferase"/>
    <property type="match status" value="1"/>
</dbReference>
<dbReference type="AlphaFoldDB" id="A0AAF0D1E0"/>
<keyword evidence="4 8" id="KW-0547">Nucleotide-binding</keyword>
<feature type="short sequence motif" description="'KMSKS' region" evidence="8">
    <location>
        <begin position="628"/>
        <end position="632"/>
    </location>
</feature>
<accession>A0AAF0D1E0</accession>
<evidence type="ECO:0000256" key="6">
    <source>
        <dbReference type="ARBA" id="ARBA00022917"/>
    </source>
</evidence>
<reference evidence="11" key="2">
    <citation type="journal article" date="2022" name="Nat. Microbiol.">
        <title>A closed Candidatus Odinarchaeum chromosome exposes Asgard archaeal viruses.</title>
        <authorList>
            <person name="Tamarit D."/>
            <person name="Caceres E.F."/>
            <person name="Krupovic M."/>
            <person name="Nijland R."/>
            <person name="Eme L."/>
            <person name="Robinson N.P."/>
            <person name="Ettema T.J.G."/>
        </authorList>
    </citation>
    <scope>NUCLEOTIDE SEQUENCE</scope>
    <source>
        <strain evidence="11">LCB_4</strain>
    </source>
</reference>
<feature type="domain" description="Methionyl/Valyl/Leucyl/Isoleucyl-tRNA synthetase anticodon-binding" evidence="10">
    <location>
        <begin position="701"/>
        <end position="828"/>
    </location>
</feature>
<dbReference type="Gene3D" id="3.30.2320.20">
    <property type="entry name" value="Class I aminoacyl-tRNA synthetases (RS)"/>
    <property type="match status" value="1"/>
</dbReference>
<dbReference type="Gene3D" id="3.40.50.620">
    <property type="entry name" value="HUPs"/>
    <property type="match status" value="1"/>
</dbReference>
<reference evidence="11" key="1">
    <citation type="journal article" date="2017" name="Nature">
        <title>Asgard archaea illuminate the origin of eukaryotic cellular complexity.</title>
        <authorList>
            <person name="Zaremba-Niedzwiedzka K."/>
            <person name="Caceres E.F."/>
            <person name="Saw J.H."/>
            <person name="Backstrom D."/>
            <person name="Juzokaite L."/>
            <person name="Vancaester E."/>
            <person name="Seitz K.W."/>
            <person name="Anantharaman K."/>
            <person name="Starnawski P."/>
            <person name="Kjeldsen K.U."/>
            <person name="Scott M.B."/>
            <person name="Nunoura T."/>
            <person name="Banfield J.F."/>
            <person name="Schramm A."/>
            <person name="Baker B.J."/>
            <person name="Spang A."/>
            <person name="Ettema T.J.G."/>
        </authorList>
    </citation>
    <scope>NUCLEOTIDE SEQUENCE</scope>
    <source>
        <strain evidence="11">LCB_4</strain>
    </source>
</reference>
<keyword evidence="6 8" id="KW-0648">Protein biosynthesis</keyword>
<dbReference type="InterPro" id="IPR004493">
    <property type="entry name" value="Leu-tRNA-synth_Ia_arc/euk"/>
</dbReference>
<dbReference type="Gene3D" id="3.90.740.10">
    <property type="entry name" value="Valyl/Leucyl/Isoleucyl-tRNA synthetase, editing domain"/>
    <property type="match status" value="1"/>
</dbReference>
<keyword evidence="7 8" id="KW-0030">Aminoacyl-tRNA synthetase</keyword>
<keyword evidence="2 8" id="KW-0963">Cytoplasm</keyword>
<keyword evidence="5 8" id="KW-0067">ATP-binding</keyword>
<dbReference type="Pfam" id="PF08264">
    <property type="entry name" value="Anticodon_1"/>
    <property type="match status" value="1"/>
</dbReference>
<dbReference type="InterPro" id="IPR002300">
    <property type="entry name" value="aa-tRNA-synth_Ia"/>
</dbReference>
<dbReference type="Proteomes" id="UP000186851">
    <property type="component" value="Chromosome"/>
</dbReference>
<feature type="binding site" evidence="8">
    <location>
        <position position="631"/>
    </location>
    <ligand>
        <name>ATP</name>
        <dbReference type="ChEBI" id="CHEBI:30616"/>
    </ligand>
</feature>
<dbReference type="EC" id="6.1.1.4" evidence="8"/>
<dbReference type="KEGG" id="oyw:OdinLCB4_005300"/>
<evidence type="ECO:0000256" key="8">
    <source>
        <dbReference type="HAMAP-Rule" id="MF_00049"/>
    </source>
</evidence>
<comment type="caution">
    <text evidence="8">Lacks conserved residue(s) required for the propagation of feature annotation.</text>
</comment>
<dbReference type="SUPFAM" id="SSF50677">
    <property type="entry name" value="ValRS/IleRS/LeuRS editing domain"/>
    <property type="match status" value="1"/>
</dbReference>
<evidence type="ECO:0000313" key="12">
    <source>
        <dbReference type="Proteomes" id="UP000186851"/>
    </source>
</evidence>
<evidence type="ECO:0000256" key="4">
    <source>
        <dbReference type="ARBA" id="ARBA00022741"/>
    </source>
</evidence>
<dbReference type="GO" id="GO:0002161">
    <property type="term" value="F:aminoacyl-tRNA deacylase activity"/>
    <property type="evidence" value="ECO:0007669"/>
    <property type="project" value="InterPro"/>
</dbReference>
<dbReference type="InterPro" id="IPR014729">
    <property type="entry name" value="Rossmann-like_a/b/a_fold"/>
</dbReference>
<protein>
    <recommendedName>
        <fullName evidence="8">Leucine--tRNA ligase</fullName>
        <ecNumber evidence="8">6.1.1.4</ecNumber>
    </recommendedName>
    <alternativeName>
        <fullName evidence="8">Leucyl-tRNA synthetase</fullName>
        <shortName evidence="8">LeuRS</shortName>
    </alternativeName>
</protein>
<name>A0AAF0D1E0_ODILC</name>
<evidence type="ECO:0000259" key="9">
    <source>
        <dbReference type="Pfam" id="PF00133"/>
    </source>
</evidence>
<evidence type="ECO:0000256" key="5">
    <source>
        <dbReference type="ARBA" id="ARBA00022840"/>
    </source>
</evidence>